<evidence type="ECO:0000256" key="7">
    <source>
        <dbReference type="RuleBase" id="RU363034"/>
    </source>
</evidence>
<evidence type="ECO:0000256" key="5">
    <source>
        <dbReference type="ARBA" id="ARBA00022825"/>
    </source>
</evidence>
<comment type="subcellular location">
    <subcellularLocation>
        <location evidence="1">Secreted</location>
        <location evidence="1">Extracellular space</location>
    </subcellularLocation>
</comment>
<dbReference type="PROSITE" id="PS00135">
    <property type="entry name" value="TRYPSIN_SER"/>
    <property type="match status" value="1"/>
</dbReference>
<evidence type="ECO:0000256" key="8">
    <source>
        <dbReference type="SAM" id="SignalP"/>
    </source>
</evidence>
<dbReference type="FunFam" id="2.40.10.10:FF:000068">
    <property type="entry name" value="transmembrane protease serine 2"/>
    <property type="match status" value="1"/>
</dbReference>
<evidence type="ECO:0000256" key="3">
    <source>
        <dbReference type="ARBA" id="ARBA00022670"/>
    </source>
</evidence>
<dbReference type="PROSITE" id="PS00134">
    <property type="entry name" value="TRYPSIN_HIS"/>
    <property type="match status" value="1"/>
</dbReference>
<keyword evidence="5 7" id="KW-0720">Serine protease</keyword>
<sequence>MMKLAILLVVATVAKQAYGDEPEAIVGGKDAMPGQFRCQVSLQVDDFHMCGGCLINKTHVVTAAHCVDDPDYVNTMTVVTGTINWKGGERHKIKYIRPHPGYTGNEEDALANDIAIITLKWPIEVNAYQGPIPLADLDYATGNYRGTVSGWGKTSENSRSASLYLQWMETNVLSTERCMSEHTDPQTTVRHICALEKSGKGICNGDSGGPLIVNGQLCGVVSWGVPCAMGISDVFTNIYHYLPFIKES</sequence>
<dbReference type="Proteomes" id="UP000008237">
    <property type="component" value="Unassembled WGS sequence"/>
</dbReference>
<dbReference type="InParanoid" id="E2B505"/>
<dbReference type="SUPFAM" id="SSF50494">
    <property type="entry name" value="Trypsin-like serine proteases"/>
    <property type="match status" value="1"/>
</dbReference>
<keyword evidence="3 7" id="KW-0645">Protease</keyword>
<dbReference type="SMART" id="SM00020">
    <property type="entry name" value="Tryp_SPc"/>
    <property type="match status" value="1"/>
</dbReference>
<dbReference type="OrthoDB" id="6755574at2759"/>
<dbReference type="GO" id="GO:0005576">
    <property type="term" value="C:extracellular region"/>
    <property type="evidence" value="ECO:0007669"/>
    <property type="project" value="UniProtKB-SubCell"/>
</dbReference>
<evidence type="ECO:0000256" key="6">
    <source>
        <dbReference type="ARBA" id="ARBA00023157"/>
    </source>
</evidence>
<dbReference type="AlphaFoldDB" id="E2B505"/>
<keyword evidence="8" id="KW-0732">Signal</keyword>
<dbReference type="Gene3D" id="2.40.10.10">
    <property type="entry name" value="Trypsin-like serine proteases"/>
    <property type="match status" value="2"/>
</dbReference>
<dbReference type="STRING" id="610380.E2B505"/>
<protein>
    <submittedName>
        <fullName evidence="10">Chymotrypsin-1</fullName>
    </submittedName>
</protein>
<organism evidence="11">
    <name type="scientific">Harpegnathos saltator</name>
    <name type="common">Jerdon's jumping ant</name>
    <dbReference type="NCBI Taxonomy" id="610380"/>
    <lineage>
        <taxon>Eukaryota</taxon>
        <taxon>Metazoa</taxon>
        <taxon>Ecdysozoa</taxon>
        <taxon>Arthropoda</taxon>
        <taxon>Hexapoda</taxon>
        <taxon>Insecta</taxon>
        <taxon>Pterygota</taxon>
        <taxon>Neoptera</taxon>
        <taxon>Endopterygota</taxon>
        <taxon>Hymenoptera</taxon>
        <taxon>Apocrita</taxon>
        <taxon>Aculeata</taxon>
        <taxon>Formicoidea</taxon>
        <taxon>Formicidae</taxon>
        <taxon>Ponerinae</taxon>
        <taxon>Ponerini</taxon>
        <taxon>Harpegnathos</taxon>
    </lineage>
</organism>
<dbReference type="InterPro" id="IPR043504">
    <property type="entry name" value="Peptidase_S1_PA_chymotrypsin"/>
</dbReference>
<dbReference type="PANTHER" id="PTHR24276:SF98">
    <property type="entry name" value="FI18310P1-RELATED"/>
    <property type="match status" value="1"/>
</dbReference>
<dbReference type="InterPro" id="IPR033116">
    <property type="entry name" value="TRYPSIN_SER"/>
</dbReference>
<evidence type="ECO:0000313" key="11">
    <source>
        <dbReference type="Proteomes" id="UP000008237"/>
    </source>
</evidence>
<name>E2B505_HARSA</name>
<dbReference type="MEROPS" id="S01.A90"/>
<dbReference type="Pfam" id="PF00089">
    <property type="entry name" value="Trypsin"/>
    <property type="match status" value="1"/>
</dbReference>
<evidence type="ECO:0000313" key="10">
    <source>
        <dbReference type="EMBL" id="EFN89213.1"/>
    </source>
</evidence>
<dbReference type="GO" id="GO:0006508">
    <property type="term" value="P:proteolysis"/>
    <property type="evidence" value="ECO:0007669"/>
    <property type="project" value="UniProtKB-KW"/>
</dbReference>
<dbReference type="InterPro" id="IPR018114">
    <property type="entry name" value="TRYPSIN_HIS"/>
</dbReference>
<gene>
    <name evidence="10" type="ORF">EAI_07716</name>
</gene>
<dbReference type="EMBL" id="GL445685">
    <property type="protein sequence ID" value="EFN89213.1"/>
    <property type="molecule type" value="Genomic_DNA"/>
</dbReference>
<accession>E2B505</accession>
<proteinExistence type="inferred from homology"/>
<dbReference type="PRINTS" id="PR00722">
    <property type="entry name" value="CHYMOTRYPSIN"/>
</dbReference>
<comment type="similarity">
    <text evidence="2">Belongs to the peptidase S1 family.</text>
</comment>
<dbReference type="PROSITE" id="PS50240">
    <property type="entry name" value="TRYPSIN_DOM"/>
    <property type="match status" value="1"/>
</dbReference>
<dbReference type="InterPro" id="IPR001254">
    <property type="entry name" value="Trypsin_dom"/>
</dbReference>
<feature type="chain" id="PRO_5003157954" evidence="8">
    <location>
        <begin position="20"/>
        <end position="248"/>
    </location>
</feature>
<keyword evidence="11" id="KW-1185">Reference proteome</keyword>
<dbReference type="InterPro" id="IPR009003">
    <property type="entry name" value="Peptidase_S1_PA"/>
</dbReference>
<reference evidence="10 11" key="1">
    <citation type="journal article" date="2010" name="Science">
        <title>Genomic comparison of the ants Camponotus floridanus and Harpegnathos saltator.</title>
        <authorList>
            <person name="Bonasio R."/>
            <person name="Zhang G."/>
            <person name="Ye C."/>
            <person name="Mutti N.S."/>
            <person name="Fang X."/>
            <person name="Qin N."/>
            <person name="Donahue G."/>
            <person name="Yang P."/>
            <person name="Li Q."/>
            <person name="Li C."/>
            <person name="Zhang P."/>
            <person name="Huang Z."/>
            <person name="Berger S.L."/>
            <person name="Reinberg D."/>
            <person name="Wang J."/>
            <person name="Liebig J."/>
        </authorList>
    </citation>
    <scope>NUCLEOTIDE SEQUENCE [LARGE SCALE GENOMIC DNA]</scope>
    <source>
        <strain evidence="10 11">R22 G/1</strain>
    </source>
</reference>
<dbReference type="FunFam" id="2.40.10.10:FF:000036">
    <property type="entry name" value="Trypsin beta"/>
    <property type="match status" value="1"/>
</dbReference>
<keyword evidence="6" id="KW-1015">Disulfide bond</keyword>
<dbReference type="PANTHER" id="PTHR24276">
    <property type="entry name" value="POLYSERASE-RELATED"/>
    <property type="match status" value="1"/>
</dbReference>
<keyword evidence="4 7" id="KW-0378">Hydrolase</keyword>
<dbReference type="InterPro" id="IPR050430">
    <property type="entry name" value="Peptidase_S1"/>
</dbReference>
<dbReference type="CDD" id="cd00190">
    <property type="entry name" value="Tryp_SPc"/>
    <property type="match status" value="1"/>
</dbReference>
<evidence type="ECO:0000256" key="1">
    <source>
        <dbReference type="ARBA" id="ARBA00004239"/>
    </source>
</evidence>
<evidence type="ECO:0000259" key="9">
    <source>
        <dbReference type="PROSITE" id="PS50240"/>
    </source>
</evidence>
<dbReference type="InterPro" id="IPR001314">
    <property type="entry name" value="Peptidase_S1A"/>
</dbReference>
<dbReference type="OMA" id="WGRTDEN"/>
<evidence type="ECO:0000256" key="2">
    <source>
        <dbReference type="ARBA" id="ARBA00007664"/>
    </source>
</evidence>
<feature type="signal peptide" evidence="8">
    <location>
        <begin position="1"/>
        <end position="19"/>
    </location>
</feature>
<feature type="domain" description="Peptidase S1" evidence="9">
    <location>
        <begin position="25"/>
        <end position="248"/>
    </location>
</feature>
<evidence type="ECO:0000256" key="4">
    <source>
        <dbReference type="ARBA" id="ARBA00022801"/>
    </source>
</evidence>
<dbReference type="GO" id="GO:0004252">
    <property type="term" value="F:serine-type endopeptidase activity"/>
    <property type="evidence" value="ECO:0007669"/>
    <property type="project" value="InterPro"/>
</dbReference>